<dbReference type="SUPFAM" id="SSF53067">
    <property type="entry name" value="Actin-like ATPase domain"/>
    <property type="match status" value="2"/>
</dbReference>
<dbReference type="KEGG" id="clw:CLAC_08960"/>
<evidence type="ECO:0000313" key="2">
    <source>
        <dbReference type="EMBL" id="ALA67820.1"/>
    </source>
</evidence>
<dbReference type="STRING" id="1408189.CLAC_08960"/>
<sequence length="327" mass="34870">MTTLAAVDCGTNSIRLLVSDVTEVDGVLEITELHRVMEIVRLGEGVDATGRLAPQALERVRLALTKYAELMASEGVAAVRMVATSATRDAANREEFFSMTREILAPWGVEAEVISGDEEASLSFRGAVDDLHDQPEPFCVIDVGGGSTEVIVGKHDGTVLGSQSVAMGSVRLTERYLKSNPATDAETQQARAYVAQLCEKIRRVVPVEKTKTIVGCAGTFTTLSALAQGLETYDPAAIHLSVLRFNALRALTASVVHADSHSLAENPVMHPGRADVFAGGAVIVDGLMDLFTQTLGDSAENPLEFYISEKDILDGIVAGLVDTHIPH</sequence>
<accession>A0A0K2H1A9</accession>
<dbReference type="PATRIC" id="fig|1408189.4.peg.1792"/>
<dbReference type="EMBL" id="CP006841">
    <property type="protein sequence ID" value="ALA67820.1"/>
    <property type="molecule type" value="Genomic_DNA"/>
</dbReference>
<dbReference type="InterPro" id="IPR043129">
    <property type="entry name" value="ATPase_NBD"/>
</dbReference>
<dbReference type="AlphaFoldDB" id="A0A0K2H1A9"/>
<feature type="domain" description="Ppx/GppA phosphatase N-terminal" evidence="1">
    <location>
        <begin position="24"/>
        <end position="295"/>
    </location>
</feature>
<dbReference type="CDD" id="cd24119">
    <property type="entry name" value="ASKHA_NBD_MtPPX2-like"/>
    <property type="match status" value="1"/>
</dbReference>
<dbReference type="Pfam" id="PF02541">
    <property type="entry name" value="Ppx-GppA"/>
    <property type="match status" value="1"/>
</dbReference>
<dbReference type="RefSeq" id="WP_053412595.1">
    <property type="nucleotide sequence ID" value="NZ_CP006841.1"/>
</dbReference>
<dbReference type="InterPro" id="IPR050273">
    <property type="entry name" value="GppA/Ppx_hydrolase"/>
</dbReference>
<dbReference type="PANTHER" id="PTHR30005:SF13">
    <property type="entry name" value="EXOPOLYPHOSPHATASE 2"/>
    <property type="match status" value="1"/>
</dbReference>
<name>A0A0K2H1A9_9CORY</name>
<dbReference type="Gene3D" id="3.30.420.40">
    <property type="match status" value="1"/>
</dbReference>
<dbReference type="GO" id="GO:0016462">
    <property type="term" value="F:pyrophosphatase activity"/>
    <property type="evidence" value="ECO:0007669"/>
    <property type="project" value="TreeGrafter"/>
</dbReference>
<dbReference type="Gene3D" id="3.30.420.150">
    <property type="entry name" value="Exopolyphosphatase. Domain 2"/>
    <property type="match status" value="1"/>
</dbReference>
<dbReference type="PANTHER" id="PTHR30005">
    <property type="entry name" value="EXOPOLYPHOSPHATASE"/>
    <property type="match status" value="1"/>
</dbReference>
<dbReference type="InterPro" id="IPR003695">
    <property type="entry name" value="Ppx_GppA_N"/>
</dbReference>
<organism evidence="2 3">
    <name type="scientific">Corynebacterium lactis RW2-5</name>
    <dbReference type="NCBI Taxonomy" id="1408189"/>
    <lineage>
        <taxon>Bacteria</taxon>
        <taxon>Bacillati</taxon>
        <taxon>Actinomycetota</taxon>
        <taxon>Actinomycetes</taxon>
        <taxon>Mycobacteriales</taxon>
        <taxon>Corynebacteriaceae</taxon>
        <taxon>Corynebacterium</taxon>
    </lineage>
</organism>
<reference evidence="2 3" key="1">
    <citation type="submission" date="2013-10" db="EMBL/GenBank/DDBJ databases">
        <title>Complete genome sequence of Corynebacterium lactis DSM 45799(T), isolated from raw cow milk.</title>
        <authorList>
            <person name="Ruckert C."/>
            <person name="Albersmeier A."/>
            <person name="Lipski A."/>
            <person name="Kalinowski J."/>
        </authorList>
    </citation>
    <scope>NUCLEOTIDE SEQUENCE [LARGE SCALE GENOMIC DNA]</scope>
    <source>
        <strain evidence="2 3">RW2-5</strain>
    </source>
</reference>
<gene>
    <name evidence="2" type="ORF">CLAC_08960</name>
</gene>
<evidence type="ECO:0000313" key="3">
    <source>
        <dbReference type="Proteomes" id="UP000058446"/>
    </source>
</evidence>
<proteinExistence type="predicted"/>
<evidence type="ECO:0000259" key="1">
    <source>
        <dbReference type="Pfam" id="PF02541"/>
    </source>
</evidence>
<protein>
    <submittedName>
        <fullName evidence="2">Exopolyphosphatase</fullName>
    </submittedName>
</protein>
<dbReference type="Proteomes" id="UP000058446">
    <property type="component" value="Chromosome"/>
</dbReference>
<dbReference type="OrthoDB" id="9793035at2"/>
<keyword evidence="3" id="KW-1185">Reference proteome</keyword>